<protein>
    <submittedName>
        <fullName evidence="1">Uncharacterized protein</fullName>
    </submittedName>
</protein>
<proteinExistence type="predicted"/>
<evidence type="ECO:0000313" key="2">
    <source>
        <dbReference type="Proteomes" id="UP000288805"/>
    </source>
</evidence>
<reference evidence="1 2" key="1">
    <citation type="journal article" date="2018" name="PLoS Genet.">
        <title>Population sequencing reveals clonal diversity and ancestral inbreeding in the grapevine cultivar Chardonnay.</title>
        <authorList>
            <person name="Roach M.J."/>
            <person name="Johnson D.L."/>
            <person name="Bohlmann J."/>
            <person name="van Vuuren H.J."/>
            <person name="Jones S.J."/>
            <person name="Pretorius I.S."/>
            <person name="Schmidt S.A."/>
            <person name="Borneman A.R."/>
        </authorList>
    </citation>
    <scope>NUCLEOTIDE SEQUENCE [LARGE SCALE GENOMIC DNA]</scope>
    <source>
        <strain evidence="2">cv. Chardonnay</strain>
        <tissue evidence="1">Leaf</tissue>
    </source>
</reference>
<dbReference type="AlphaFoldDB" id="A0A438D7Z2"/>
<dbReference type="Proteomes" id="UP000288805">
    <property type="component" value="Unassembled WGS sequence"/>
</dbReference>
<gene>
    <name evidence="1" type="ORF">CK203_087955</name>
</gene>
<accession>A0A438D7Z2</accession>
<organism evidence="1 2">
    <name type="scientific">Vitis vinifera</name>
    <name type="common">Grape</name>
    <dbReference type="NCBI Taxonomy" id="29760"/>
    <lineage>
        <taxon>Eukaryota</taxon>
        <taxon>Viridiplantae</taxon>
        <taxon>Streptophyta</taxon>
        <taxon>Embryophyta</taxon>
        <taxon>Tracheophyta</taxon>
        <taxon>Spermatophyta</taxon>
        <taxon>Magnoliopsida</taxon>
        <taxon>eudicotyledons</taxon>
        <taxon>Gunneridae</taxon>
        <taxon>Pentapetalae</taxon>
        <taxon>rosids</taxon>
        <taxon>Vitales</taxon>
        <taxon>Vitaceae</taxon>
        <taxon>Viteae</taxon>
        <taxon>Vitis</taxon>
    </lineage>
</organism>
<name>A0A438D7Z2_VITVI</name>
<comment type="caution">
    <text evidence="1">The sequence shown here is derived from an EMBL/GenBank/DDBJ whole genome shotgun (WGS) entry which is preliminary data.</text>
</comment>
<evidence type="ECO:0000313" key="1">
    <source>
        <dbReference type="EMBL" id="RVW31569.1"/>
    </source>
</evidence>
<sequence>MGWTHAAQFKMVKDQEEVPQIDAVSTPPPPLQKLVLIERRPVSLLPSFTKSGMAYACQGICWEAVVHSSELHKLTALYLHDYPGLDEIIIEKGALVKNSRNYSLAEELAESIQGSFVFAFPSLNWTSTGGTFNSLRKVQGKGIKSDKRKKRKWEGK</sequence>
<dbReference type="EMBL" id="QGNW01001749">
    <property type="protein sequence ID" value="RVW31569.1"/>
    <property type="molecule type" value="Genomic_DNA"/>
</dbReference>